<evidence type="ECO:0008006" key="9">
    <source>
        <dbReference type="Google" id="ProtNLM"/>
    </source>
</evidence>
<evidence type="ECO:0000256" key="2">
    <source>
        <dbReference type="ARBA" id="ARBA00023015"/>
    </source>
</evidence>
<evidence type="ECO:0000259" key="5">
    <source>
        <dbReference type="Pfam" id="PF04542"/>
    </source>
</evidence>
<evidence type="ECO:0000313" key="8">
    <source>
        <dbReference type="Proteomes" id="UP000179076"/>
    </source>
</evidence>
<dbReference type="AlphaFoldDB" id="A0A1F6VGU0"/>
<dbReference type="InterPro" id="IPR007627">
    <property type="entry name" value="RNA_pol_sigma70_r2"/>
</dbReference>
<comment type="caution">
    <text evidence="7">The sequence shown here is derived from an EMBL/GenBank/DDBJ whole genome shotgun (WGS) entry which is preliminary data.</text>
</comment>
<proteinExistence type="inferred from homology"/>
<dbReference type="Gene3D" id="1.10.10.10">
    <property type="entry name" value="Winged helix-like DNA-binding domain superfamily/Winged helix DNA-binding domain"/>
    <property type="match status" value="1"/>
</dbReference>
<dbReference type="Pfam" id="PF04542">
    <property type="entry name" value="Sigma70_r2"/>
    <property type="match status" value="1"/>
</dbReference>
<dbReference type="CDD" id="cd06171">
    <property type="entry name" value="Sigma70_r4"/>
    <property type="match status" value="1"/>
</dbReference>
<dbReference type="NCBIfam" id="TIGR02937">
    <property type="entry name" value="sigma70-ECF"/>
    <property type="match status" value="1"/>
</dbReference>
<sequence length="189" mass="21242">MASERAIVEPTTAFNHESALAACARGERDALRAIYEYEIKWLLGVAYRIVRRREVAHDVVHDAFIQIWRKAHTYDPSRGNARGWIYSVVRNRALSVIRQSGRETLVDGTVIESLAEIDDDSLEKMMRTPDATALARCLGQLDPPKRSCIVAAYVDGLSHQQIAAHLKTPLGTVKTRIQRALVMLRDCMS</sequence>
<dbReference type="EMBL" id="MFSP01000037">
    <property type="protein sequence ID" value="OGI68795.1"/>
    <property type="molecule type" value="Genomic_DNA"/>
</dbReference>
<organism evidence="7 8">
    <name type="scientific">Candidatus Muproteobacteria bacterium RBG_16_60_9</name>
    <dbReference type="NCBI Taxonomy" id="1817755"/>
    <lineage>
        <taxon>Bacteria</taxon>
        <taxon>Pseudomonadati</taxon>
        <taxon>Pseudomonadota</taxon>
        <taxon>Candidatus Muproteobacteria</taxon>
    </lineage>
</organism>
<dbReference type="InterPro" id="IPR039425">
    <property type="entry name" value="RNA_pol_sigma-70-like"/>
</dbReference>
<dbReference type="Gene3D" id="1.10.1740.10">
    <property type="match status" value="1"/>
</dbReference>
<gene>
    <name evidence="7" type="ORF">A2W18_11985</name>
</gene>
<evidence type="ECO:0000313" key="7">
    <source>
        <dbReference type="EMBL" id="OGI68795.1"/>
    </source>
</evidence>
<reference evidence="7 8" key="1">
    <citation type="journal article" date="2016" name="Nat. Commun.">
        <title>Thousands of microbial genomes shed light on interconnected biogeochemical processes in an aquifer system.</title>
        <authorList>
            <person name="Anantharaman K."/>
            <person name="Brown C.T."/>
            <person name="Hug L.A."/>
            <person name="Sharon I."/>
            <person name="Castelle C.J."/>
            <person name="Probst A.J."/>
            <person name="Thomas B.C."/>
            <person name="Singh A."/>
            <person name="Wilkins M.J."/>
            <person name="Karaoz U."/>
            <person name="Brodie E.L."/>
            <person name="Williams K.H."/>
            <person name="Hubbard S.S."/>
            <person name="Banfield J.F."/>
        </authorList>
    </citation>
    <scope>NUCLEOTIDE SEQUENCE [LARGE SCALE GENOMIC DNA]</scope>
</reference>
<keyword evidence="2" id="KW-0805">Transcription regulation</keyword>
<dbReference type="InterPro" id="IPR013324">
    <property type="entry name" value="RNA_pol_sigma_r3/r4-like"/>
</dbReference>
<feature type="domain" description="RNA polymerase sigma factor 70 region 4 type 2" evidence="6">
    <location>
        <begin position="133"/>
        <end position="183"/>
    </location>
</feature>
<protein>
    <recommendedName>
        <fullName evidence="9">RNA polymerase subunit sigma</fullName>
    </recommendedName>
</protein>
<dbReference type="GO" id="GO:0006352">
    <property type="term" value="P:DNA-templated transcription initiation"/>
    <property type="evidence" value="ECO:0007669"/>
    <property type="project" value="InterPro"/>
</dbReference>
<dbReference type="PANTHER" id="PTHR43133">
    <property type="entry name" value="RNA POLYMERASE ECF-TYPE SIGMA FACTO"/>
    <property type="match status" value="1"/>
</dbReference>
<keyword evidence="3" id="KW-0731">Sigma factor</keyword>
<dbReference type="Proteomes" id="UP000179076">
    <property type="component" value="Unassembled WGS sequence"/>
</dbReference>
<dbReference type="PANTHER" id="PTHR43133:SF62">
    <property type="entry name" value="RNA POLYMERASE SIGMA FACTOR SIGZ"/>
    <property type="match status" value="1"/>
</dbReference>
<keyword evidence="4" id="KW-0804">Transcription</keyword>
<dbReference type="GO" id="GO:0016987">
    <property type="term" value="F:sigma factor activity"/>
    <property type="evidence" value="ECO:0007669"/>
    <property type="project" value="UniProtKB-KW"/>
</dbReference>
<dbReference type="GO" id="GO:0003677">
    <property type="term" value="F:DNA binding"/>
    <property type="evidence" value="ECO:0007669"/>
    <property type="project" value="InterPro"/>
</dbReference>
<evidence type="ECO:0000256" key="3">
    <source>
        <dbReference type="ARBA" id="ARBA00023082"/>
    </source>
</evidence>
<dbReference type="InterPro" id="IPR036388">
    <property type="entry name" value="WH-like_DNA-bd_sf"/>
</dbReference>
<dbReference type="Pfam" id="PF08281">
    <property type="entry name" value="Sigma70_r4_2"/>
    <property type="match status" value="1"/>
</dbReference>
<name>A0A1F6VGU0_9PROT</name>
<dbReference type="InterPro" id="IPR013249">
    <property type="entry name" value="RNA_pol_sigma70_r4_t2"/>
</dbReference>
<dbReference type="SUPFAM" id="SSF88659">
    <property type="entry name" value="Sigma3 and sigma4 domains of RNA polymerase sigma factors"/>
    <property type="match status" value="1"/>
</dbReference>
<dbReference type="InterPro" id="IPR014284">
    <property type="entry name" value="RNA_pol_sigma-70_dom"/>
</dbReference>
<evidence type="ECO:0000256" key="1">
    <source>
        <dbReference type="ARBA" id="ARBA00010641"/>
    </source>
</evidence>
<evidence type="ECO:0000259" key="6">
    <source>
        <dbReference type="Pfam" id="PF08281"/>
    </source>
</evidence>
<dbReference type="InterPro" id="IPR013325">
    <property type="entry name" value="RNA_pol_sigma_r2"/>
</dbReference>
<comment type="similarity">
    <text evidence="1">Belongs to the sigma-70 factor family. ECF subfamily.</text>
</comment>
<dbReference type="SUPFAM" id="SSF88946">
    <property type="entry name" value="Sigma2 domain of RNA polymerase sigma factors"/>
    <property type="match status" value="1"/>
</dbReference>
<accession>A0A1F6VGU0</accession>
<feature type="domain" description="RNA polymerase sigma-70 region 2" evidence="5">
    <location>
        <begin position="35"/>
        <end position="102"/>
    </location>
</feature>
<evidence type="ECO:0000256" key="4">
    <source>
        <dbReference type="ARBA" id="ARBA00023163"/>
    </source>
</evidence>